<dbReference type="GO" id="GO:0020037">
    <property type="term" value="F:heme binding"/>
    <property type="evidence" value="ECO:0007669"/>
    <property type="project" value="InterPro"/>
</dbReference>
<name>J3PLH2_GAET3</name>
<evidence type="ECO:0000256" key="2">
    <source>
        <dbReference type="ARBA" id="ARBA00023004"/>
    </source>
</evidence>
<dbReference type="OrthoDB" id="1470350at2759"/>
<dbReference type="EnsemblFungi" id="EJT67975">
    <property type="protein sequence ID" value="EJT67975"/>
    <property type="gene ID" value="GGTG_14448"/>
</dbReference>
<dbReference type="EMBL" id="GL385851">
    <property type="protein sequence ID" value="EJT67975.1"/>
    <property type="molecule type" value="Genomic_DNA"/>
</dbReference>
<keyword evidence="1 3" id="KW-0479">Metal-binding</keyword>
<dbReference type="Gene3D" id="1.10.630.10">
    <property type="entry name" value="Cytochrome P450"/>
    <property type="match status" value="1"/>
</dbReference>
<dbReference type="InterPro" id="IPR036396">
    <property type="entry name" value="Cyt_P450_sf"/>
</dbReference>
<organism evidence="4">
    <name type="scientific">Gaeumannomyces tritici (strain R3-111a-1)</name>
    <name type="common">Wheat and barley take-all root rot fungus</name>
    <name type="synonym">Gaeumannomyces graminis var. tritici</name>
    <dbReference type="NCBI Taxonomy" id="644352"/>
    <lineage>
        <taxon>Eukaryota</taxon>
        <taxon>Fungi</taxon>
        <taxon>Dikarya</taxon>
        <taxon>Ascomycota</taxon>
        <taxon>Pezizomycotina</taxon>
        <taxon>Sordariomycetes</taxon>
        <taxon>Sordariomycetidae</taxon>
        <taxon>Magnaporthales</taxon>
        <taxon>Magnaporthaceae</taxon>
        <taxon>Gaeumannomyces</taxon>
    </lineage>
</organism>
<comment type="similarity">
    <text evidence="3">Belongs to the cytochrome P450 family.</text>
</comment>
<reference evidence="5" key="4">
    <citation type="journal article" date="2015" name="G3 (Bethesda)">
        <title>Genome sequences of three phytopathogenic species of the Magnaporthaceae family of fungi.</title>
        <authorList>
            <person name="Okagaki L.H."/>
            <person name="Nunes C.C."/>
            <person name="Sailsbery J."/>
            <person name="Clay B."/>
            <person name="Brown D."/>
            <person name="John T."/>
            <person name="Oh Y."/>
            <person name="Young N."/>
            <person name="Fitzgerald M."/>
            <person name="Haas B.J."/>
            <person name="Zeng Q."/>
            <person name="Young S."/>
            <person name="Adiconis X."/>
            <person name="Fan L."/>
            <person name="Levin J.Z."/>
            <person name="Mitchell T.K."/>
            <person name="Okubara P.A."/>
            <person name="Farman M.L."/>
            <person name="Kohn L.M."/>
            <person name="Birren B."/>
            <person name="Ma L.-J."/>
            <person name="Dean R.A."/>
        </authorList>
    </citation>
    <scope>NUCLEOTIDE SEQUENCE</scope>
    <source>
        <strain evidence="5">R3-111a-1</strain>
    </source>
</reference>
<keyword evidence="2 3" id="KW-0408">Iron</keyword>
<keyword evidence="3" id="KW-0560">Oxidoreductase</keyword>
<dbReference type="Proteomes" id="UP000006039">
    <property type="component" value="Unassembled WGS sequence"/>
</dbReference>
<accession>J3PLH2</accession>
<evidence type="ECO:0000256" key="1">
    <source>
        <dbReference type="ARBA" id="ARBA00022723"/>
    </source>
</evidence>
<evidence type="ECO:0000313" key="6">
    <source>
        <dbReference type="Proteomes" id="UP000006039"/>
    </source>
</evidence>
<sequence length="67" mass="7453">MPFGLGTRGCFGRRLAYLEQRVSLTLLVWSFELSPCPPELSGYAAVDGLTHRPKQCYVRLRPTGLVA</sequence>
<keyword evidence="3" id="KW-0503">Monooxygenase</keyword>
<evidence type="ECO:0000256" key="3">
    <source>
        <dbReference type="RuleBase" id="RU000461"/>
    </source>
</evidence>
<dbReference type="RefSeq" id="XP_009230637.1">
    <property type="nucleotide sequence ID" value="XM_009232373.1"/>
</dbReference>
<dbReference type="PROSITE" id="PS00086">
    <property type="entry name" value="CYTOCHROME_P450"/>
    <property type="match status" value="1"/>
</dbReference>
<dbReference type="Pfam" id="PF00067">
    <property type="entry name" value="p450"/>
    <property type="match status" value="1"/>
</dbReference>
<dbReference type="HOGENOM" id="CLU_2812512_0_0_1"/>
<reference evidence="5" key="5">
    <citation type="submission" date="2018-04" db="UniProtKB">
        <authorList>
            <consortium name="EnsemblFungi"/>
        </authorList>
    </citation>
    <scope>IDENTIFICATION</scope>
    <source>
        <strain evidence="5">R3-111a-1</strain>
    </source>
</reference>
<protein>
    <recommendedName>
        <fullName evidence="7">Cytochrome P450</fullName>
    </recommendedName>
</protein>
<evidence type="ECO:0000313" key="4">
    <source>
        <dbReference type="EMBL" id="EJT67975.1"/>
    </source>
</evidence>
<dbReference type="SUPFAM" id="SSF48264">
    <property type="entry name" value="Cytochrome P450"/>
    <property type="match status" value="1"/>
</dbReference>
<dbReference type="InterPro" id="IPR001128">
    <property type="entry name" value="Cyt_P450"/>
</dbReference>
<dbReference type="GO" id="GO:0004497">
    <property type="term" value="F:monooxygenase activity"/>
    <property type="evidence" value="ECO:0007669"/>
    <property type="project" value="UniProtKB-KW"/>
</dbReference>
<dbReference type="VEuPathDB" id="FungiDB:GGTG_14448"/>
<evidence type="ECO:0008006" key="7">
    <source>
        <dbReference type="Google" id="ProtNLM"/>
    </source>
</evidence>
<keyword evidence="6" id="KW-1185">Reference proteome</keyword>
<dbReference type="GeneID" id="20354906"/>
<dbReference type="AlphaFoldDB" id="J3PLH2"/>
<dbReference type="InterPro" id="IPR017972">
    <property type="entry name" value="Cyt_P450_CS"/>
</dbReference>
<reference evidence="4" key="3">
    <citation type="submission" date="2010-09" db="EMBL/GenBank/DDBJ databases">
        <title>Annotation of Gaeumannomyces graminis var. tritici R3-111a-1.</title>
        <authorList>
            <consortium name="The Broad Institute Genome Sequencing Platform"/>
            <person name="Ma L.-J."/>
            <person name="Dead R."/>
            <person name="Young S.K."/>
            <person name="Zeng Q."/>
            <person name="Gargeya S."/>
            <person name="Fitzgerald M."/>
            <person name="Haas B."/>
            <person name="Abouelleil A."/>
            <person name="Alvarado L."/>
            <person name="Arachchi H.M."/>
            <person name="Berlin A."/>
            <person name="Brown A."/>
            <person name="Chapman S.B."/>
            <person name="Chen Z."/>
            <person name="Dunbar C."/>
            <person name="Freedman E."/>
            <person name="Gearin G."/>
            <person name="Gellesch M."/>
            <person name="Goldberg J."/>
            <person name="Griggs A."/>
            <person name="Gujja S."/>
            <person name="Heiman D."/>
            <person name="Howarth C."/>
            <person name="Larson L."/>
            <person name="Lui A."/>
            <person name="MacDonald P.J.P."/>
            <person name="Mehta T."/>
            <person name="Montmayeur A."/>
            <person name="Murphy C."/>
            <person name="Neiman D."/>
            <person name="Pearson M."/>
            <person name="Priest M."/>
            <person name="Roberts A."/>
            <person name="Saif S."/>
            <person name="Shea T."/>
            <person name="Shenoy N."/>
            <person name="Sisk P."/>
            <person name="Stolte C."/>
            <person name="Sykes S."/>
            <person name="Yandava C."/>
            <person name="Wortman J."/>
            <person name="Nusbaum C."/>
            <person name="Birren B."/>
        </authorList>
    </citation>
    <scope>NUCLEOTIDE SEQUENCE</scope>
    <source>
        <strain evidence="4">R3-111a-1</strain>
    </source>
</reference>
<dbReference type="GO" id="GO:0016705">
    <property type="term" value="F:oxidoreductase activity, acting on paired donors, with incorporation or reduction of molecular oxygen"/>
    <property type="evidence" value="ECO:0007669"/>
    <property type="project" value="InterPro"/>
</dbReference>
<evidence type="ECO:0000313" key="5">
    <source>
        <dbReference type="EnsemblFungi" id="EJT67975"/>
    </source>
</evidence>
<dbReference type="GO" id="GO:0005506">
    <property type="term" value="F:iron ion binding"/>
    <property type="evidence" value="ECO:0007669"/>
    <property type="project" value="InterPro"/>
</dbReference>
<proteinExistence type="inferred from homology"/>
<dbReference type="STRING" id="644352.J3PLH2"/>
<reference evidence="6" key="1">
    <citation type="submission" date="2010-07" db="EMBL/GenBank/DDBJ databases">
        <title>The genome sequence of Gaeumannomyces graminis var. tritici strain R3-111a-1.</title>
        <authorList>
            <consortium name="The Broad Institute Genome Sequencing Platform"/>
            <person name="Ma L.-J."/>
            <person name="Dead R."/>
            <person name="Young S."/>
            <person name="Zeng Q."/>
            <person name="Koehrsen M."/>
            <person name="Alvarado L."/>
            <person name="Berlin A."/>
            <person name="Chapman S.B."/>
            <person name="Chen Z."/>
            <person name="Freedman E."/>
            <person name="Gellesch M."/>
            <person name="Goldberg J."/>
            <person name="Griggs A."/>
            <person name="Gujja S."/>
            <person name="Heilman E.R."/>
            <person name="Heiman D."/>
            <person name="Hepburn T."/>
            <person name="Howarth C."/>
            <person name="Jen D."/>
            <person name="Larson L."/>
            <person name="Mehta T."/>
            <person name="Neiman D."/>
            <person name="Pearson M."/>
            <person name="Roberts A."/>
            <person name="Saif S."/>
            <person name="Shea T."/>
            <person name="Shenoy N."/>
            <person name="Sisk P."/>
            <person name="Stolte C."/>
            <person name="Sykes S."/>
            <person name="Walk T."/>
            <person name="White J."/>
            <person name="Yandava C."/>
            <person name="Haas B."/>
            <person name="Nusbaum C."/>
            <person name="Birren B."/>
        </authorList>
    </citation>
    <scope>NUCLEOTIDE SEQUENCE [LARGE SCALE GENOMIC DNA]</scope>
    <source>
        <strain evidence="6">R3-111a-1</strain>
    </source>
</reference>
<reference evidence="4" key="2">
    <citation type="submission" date="2010-07" db="EMBL/GenBank/DDBJ databases">
        <authorList>
            <consortium name="The Broad Institute Genome Sequencing Platform"/>
            <consortium name="Broad Institute Genome Sequencing Center for Infectious Disease"/>
            <person name="Ma L.-J."/>
            <person name="Dead R."/>
            <person name="Young S."/>
            <person name="Zeng Q."/>
            <person name="Koehrsen M."/>
            <person name="Alvarado L."/>
            <person name="Berlin A."/>
            <person name="Chapman S.B."/>
            <person name="Chen Z."/>
            <person name="Freedman E."/>
            <person name="Gellesch M."/>
            <person name="Goldberg J."/>
            <person name="Griggs A."/>
            <person name="Gujja S."/>
            <person name="Heilman E.R."/>
            <person name="Heiman D."/>
            <person name="Hepburn T."/>
            <person name="Howarth C."/>
            <person name="Jen D."/>
            <person name="Larson L."/>
            <person name="Mehta T."/>
            <person name="Neiman D."/>
            <person name="Pearson M."/>
            <person name="Roberts A."/>
            <person name="Saif S."/>
            <person name="Shea T."/>
            <person name="Shenoy N."/>
            <person name="Sisk P."/>
            <person name="Stolte C."/>
            <person name="Sykes S."/>
            <person name="Walk T."/>
            <person name="White J."/>
            <person name="Yandava C."/>
            <person name="Haas B."/>
            <person name="Nusbaum C."/>
            <person name="Birren B."/>
        </authorList>
    </citation>
    <scope>NUCLEOTIDE SEQUENCE</scope>
    <source>
        <strain evidence="4">R3-111a-1</strain>
    </source>
</reference>
<keyword evidence="3" id="KW-0349">Heme</keyword>
<gene>
    <name evidence="5" type="primary">20354906</name>
    <name evidence="4" type="ORF">GGTG_14448</name>
</gene>